<dbReference type="InterPro" id="IPR018062">
    <property type="entry name" value="HTH_AraC-typ_CS"/>
</dbReference>
<dbReference type="InterPro" id="IPR001789">
    <property type="entry name" value="Sig_transdc_resp-reg_receiver"/>
</dbReference>
<comment type="caution">
    <text evidence="11">The sequence shown here is derived from an EMBL/GenBank/DDBJ whole genome shotgun (WGS) entry which is preliminary data.</text>
</comment>
<dbReference type="SMART" id="SM00342">
    <property type="entry name" value="HTH_ARAC"/>
    <property type="match status" value="1"/>
</dbReference>
<proteinExistence type="predicted"/>
<evidence type="ECO:0000256" key="7">
    <source>
        <dbReference type="ARBA" id="ARBA00023163"/>
    </source>
</evidence>
<dbReference type="Pfam" id="PF00072">
    <property type="entry name" value="Response_reg"/>
    <property type="match status" value="1"/>
</dbReference>
<evidence type="ECO:0000256" key="5">
    <source>
        <dbReference type="ARBA" id="ARBA00023015"/>
    </source>
</evidence>
<dbReference type="EMBL" id="JACJVO010000002">
    <property type="protein sequence ID" value="MBB6729573.1"/>
    <property type="molecule type" value="Genomic_DNA"/>
</dbReference>
<dbReference type="Gene3D" id="3.40.50.2300">
    <property type="match status" value="1"/>
</dbReference>
<evidence type="ECO:0000313" key="12">
    <source>
        <dbReference type="Proteomes" id="UP000564644"/>
    </source>
</evidence>
<evidence type="ECO:0000256" key="6">
    <source>
        <dbReference type="ARBA" id="ARBA00023125"/>
    </source>
</evidence>
<dbReference type="GO" id="GO:0003700">
    <property type="term" value="F:DNA-binding transcription factor activity"/>
    <property type="evidence" value="ECO:0007669"/>
    <property type="project" value="InterPro"/>
</dbReference>
<dbReference type="Proteomes" id="UP000564644">
    <property type="component" value="Unassembled WGS sequence"/>
</dbReference>
<dbReference type="Gene3D" id="1.10.10.60">
    <property type="entry name" value="Homeodomain-like"/>
    <property type="match status" value="2"/>
</dbReference>
<dbReference type="RefSeq" id="WP_185127249.1">
    <property type="nucleotide sequence ID" value="NZ_JACJVO010000002.1"/>
</dbReference>
<dbReference type="InterPro" id="IPR018060">
    <property type="entry name" value="HTH_AraC"/>
</dbReference>
<keyword evidence="7" id="KW-0804">Transcription</keyword>
<dbReference type="PROSITE" id="PS01124">
    <property type="entry name" value="HTH_ARAC_FAMILY_2"/>
    <property type="match status" value="1"/>
</dbReference>
<feature type="domain" description="Response regulatory" evidence="10">
    <location>
        <begin position="3"/>
        <end position="120"/>
    </location>
</feature>
<evidence type="ECO:0000256" key="1">
    <source>
        <dbReference type="ARBA" id="ARBA00004496"/>
    </source>
</evidence>
<dbReference type="CDD" id="cd17536">
    <property type="entry name" value="REC_YesN-like"/>
    <property type="match status" value="1"/>
</dbReference>
<keyword evidence="3 8" id="KW-0597">Phosphoprotein</keyword>
<dbReference type="InterPro" id="IPR011006">
    <property type="entry name" value="CheY-like_superfamily"/>
</dbReference>
<gene>
    <name evidence="11" type="ORF">H7C18_01515</name>
</gene>
<dbReference type="PANTHER" id="PTHR42713">
    <property type="entry name" value="HISTIDINE KINASE-RELATED"/>
    <property type="match status" value="1"/>
</dbReference>
<dbReference type="SUPFAM" id="SSF52172">
    <property type="entry name" value="CheY-like"/>
    <property type="match status" value="1"/>
</dbReference>
<sequence length="545" mass="63111">MFQLMIVDDEASVREGIALTVPWRQLGVEFVHRAESAYEALELLKRHSIDIVITDIRMPGMSGLELIRTILNTWTGIRCIVLSGYADFQYAQEAIRAQTMDYLLKPVRTEDLIETVRSVQEKLKLEWEQRAVFNQAMSNLVSHRPLLRSHLLGDLLNGRYLPRDYLRDQLAFLDIPFADGDEVAMMIVRLENEFAGYDQSSLHLLEYAVCNITEEIFGRMFRLWHYKDSHDFLVFAIKFDCEDESDVIASEAPKDIGKQKLIERLAEQLQKSVQTYLKGRISLMVSRWSDFPRGLRPLYESSVQAMRTRIGGDSGFFFTMTDEPKQAKADSLDELYRTPTLLHLLEAGRWDEAERKLLRIGEELAKSFAESREHWMEAFHVVSATFSNLAHQNGQPLACLLPQDVRDFRRTDDFRSVGQLTEWSLQVLRLLKEDLNGRTKSARKTILDQAKEFARLHLAQDVSLAAIADHVHLHPVYLSRVFTAETGETLSDYLHRLKMDRASYLLKHSEQKIYEIAAQVGYESTYFMKVFKKHFGKTPQEYRES</sequence>
<dbReference type="InterPro" id="IPR051552">
    <property type="entry name" value="HptR"/>
</dbReference>
<reference evidence="11 12" key="1">
    <citation type="submission" date="2020-08" db="EMBL/GenBank/DDBJ databases">
        <title>Cohnella phylogeny.</title>
        <authorList>
            <person name="Dunlap C."/>
        </authorList>
    </citation>
    <scope>NUCLEOTIDE SEQUENCE [LARGE SCALE GENOMIC DNA]</scope>
    <source>
        <strain evidence="11 12">CBP 2801</strain>
    </source>
</reference>
<keyword evidence="12" id="KW-1185">Reference proteome</keyword>
<protein>
    <submittedName>
        <fullName evidence="11">Response regulator</fullName>
    </submittedName>
</protein>
<evidence type="ECO:0000256" key="4">
    <source>
        <dbReference type="ARBA" id="ARBA00023012"/>
    </source>
</evidence>
<dbReference type="InterPro" id="IPR009057">
    <property type="entry name" value="Homeodomain-like_sf"/>
</dbReference>
<evidence type="ECO:0000256" key="3">
    <source>
        <dbReference type="ARBA" id="ARBA00022553"/>
    </source>
</evidence>
<keyword evidence="4" id="KW-0902">Two-component regulatory system</keyword>
<dbReference type="GO" id="GO:0005737">
    <property type="term" value="C:cytoplasm"/>
    <property type="evidence" value="ECO:0007669"/>
    <property type="project" value="UniProtKB-SubCell"/>
</dbReference>
<name>A0A7X0SKS7_9BACL</name>
<feature type="modified residue" description="4-aspartylphosphate" evidence="8">
    <location>
        <position position="55"/>
    </location>
</feature>
<comment type="subcellular location">
    <subcellularLocation>
        <location evidence="1">Cytoplasm</location>
    </subcellularLocation>
</comment>
<keyword evidence="5" id="KW-0805">Transcription regulation</keyword>
<evidence type="ECO:0000259" key="10">
    <source>
        <dbReference type="PROSITE" id="PS50110"/>
    </source>
</evidence>
<evidence type="ECO:0000256" key="8">
    <source>
        <dbReference type="PROSITE-ProRule" id="PRU00169"/>
    </source>
</evidence>
<accession>A0A7X0SKS7</accession>
<evidence type="ECO:0000313" key="11">
    <source>
        <dbReference type="EMBL" id="MBB6729573.1"/>
    </source>
</evidence>
<evidence type="ECO:0000259" key="9">
    <source>
        <dbReference type="PROSITE" id="PS01124"/>
    </source>
</evidence>
<feature type="domain" description="HTH araC/xylS-type" evidence="9">
    <location>
        <begin position="448"/>
        <end position="545"/>
    </location>
</feature>
<dbReference type="GO" id="GO:0043565">
    <property type="term" value="F:sequence-specific DNA binding"/>
    <property type="evidence" value="ECO:0007669"/>
    <property type="project" value="InterPro"/>
</dbReference>
<dbReference type="Pfam" id="PF12833">
    <property type="entry name" value="HTH_18"/>
    <property type="match status" value="1"/>
</dbReference>
<dbReference type="GO" id="GO:0000160">
    <property type="term" value="P:phosphorelay signal transduction system"/>
    <property type="evidence" value="ECO:0007669"/>
    <property type="project" value="UniProtKB-KW"/>
</dbReference>
<dbReference type="SUPFAM" id="SSF46689">
    <property type="entry name" value="Homeodomain-like"/>
    <property type="match status" value="2"/>
</dbReference>
<dbReference type="AlphaFoldDB" id="A0A7X0SKS7"/>
<dbReference type="PROSITE" id="PS00041">
    <property type="entry name" value="HTH_ARAC_FAMILY_1"/>
    <property type="match status" value="1"/>
</dbReference>
<keyword evidence="6" id="KW-0238">DNA-binding</keyword>
<dbReference type="PANTHER" id="PTHR42713:SF3">
    <property type="entry name" value="TRANSCRIPTIONAL REGULATORY PROTEIN HPTR"/>
    <property type="match status" value="1"/>
</dbReference>
<dbReference type="PROSITE" id="PS50110">
    <property type="entry name" value="RESPONSE_REGULATORY"/>
    <property type="match status" value="1"/>
</dbReference>
<keyword evidence="2" id="KW-0963">Cytoplasm</keyword>
<organism evidence="11 12">
    <name type="scientific">Cohnella zeiphila</name>
    <dbReference type="NCBI Taxonomy" id="2761120"/>
    <lineage>
        <taxon>Bacteria</taxon>
        <taxon>Bacillati</taxon>
        <taxon>Bacillota</taxon>
        <taxon>Bacilli</taxon>
        <taxon>Bacillales</taxon>
        <taxon>Paenibacillaceae</taxon>
        <taxon>Cohnella</taxon>
    </lineage>
</organism>
<evidence type="ECO:0000256" key="2">
    <source>
        <dbReference type="ARBA" id="ARBA00022490"/>
    </source>
</evidence>
<dbReference type="SMART" id="SM00448">
    <property type="entry name" value="REC"/>
    <property type="match status" value="1"/>
</dbReference>